<evidence type="ECO:0000313" key="25">
    <source>
        <dbReference type="EMBL" id="CAF0714785.1"/>
    </source>
</evidence>
<keyword evidence="8" id="KW-0479">Metal-binding</keyword>
<feature type="region of interest" description="Disordered" evidence="20">
    <location>
        <begin position="383"/>
        <end position="413"/>
    </location>
</feature>
<dbReference type="InterPro" id="IPR017927">
    <property type="entry name" value="FAD-bd_FR_type"/>
</dbReference>
<dbReference type="Pfam" id="PF00175">
    <property type="entry name" value="NAD_binding_1"/>
    <property type="match status" value="1"/>
</dbReference>
<dbReference type="SUPFAM" id="SSF63380">
    <property type="entry name" value="Riboflavin synthase domain-like"/>
    <property type="match status" value="1"/>
</dbReference>
<feature type="region of interest" description="Disordered" evidence="20">
    <location>
        <begin position="426"/>
        <end position="478"/>
    </location>
</feature>
<dbReference type="GO" id="GO:0000785">
    <property type="term" value="C:chromatin"/>
    <property type="evidence" value="ECO:0007669"/>
    <property type="project" value="TreeGrafter"/>
</dbReference>
<dbReference type="InterPro" id="IPR029035">
    <property type="entry name" value="DHS-like_NAD/FAD-binding_dom"/>
</dbReference>
<sequence>MLRTRSGRCVKQNSDFNQKILKRNEQKILVDKIKKILDKNESERSEDDKIFLDNFQDLVNNINQNKQNRLTAQAHQEIVIDDEETLKQKCHQLAKALKNSKQCIVYTGAGISTAASIPDYRGPNGLWTMLEKGVKIDMPDFSSVEPTFSHMALFELLKNGMVSHIVSQNCDGLHLRSGIDRLKLSELHGNCLVEKCPQCHKEYLRLFDVTEKTAFRKHTTGRFCKSCPDTQLVDSIIHFGEKLRNGSPYNWEEARECLNNVDLIICLGTSLKVLNHYKFLWPKKKTVDLYIVNIQWTQKDKKAKLKINGYCDQVLKMVIDYLNEEISCQINVPIYDIKKDPLLNLGIKLEQNELETTHKLTLLDRIEKIDSKMLGCYPDKLKGSVVDPTDPKQQTNNTSLNISLNKSQLKEKPKDLSKILDETQLSTTSNKNQHQQNTSKTFQNNSTGDTSINNTSKIDLNQSANKNKTKKSEMNISNSLKINNKSLLAVEETNRENDGGSASNDRKKYALGRGYSLMDWIRFTKESTDLAGNKGILRPVTYEELAKHDKVDDCWMAIYDKVYNVTPYMKYHPGGVEELMKGAGKNATALFNQVHQWVNIQSMLEKCLIGGLVGHPPVPASTPPKDKIQLKPPELPPPPPSKIEIKKDTLEIPVLDSYQSNQSCNIVLYTKCKNLKSDCLIIDKSNDPENPNFLNIYLYINNAFYKYSLEIPAPIKEDYDVKISKEGKIEIVLFKIEQIHWWQMCPKLKFSAEVVKDTKTGVNFRECTLKSRERLTHDTSLYTFSLPNSSRMRVPIGYHVFLRFMNNKILVKPYTVVSDSLFQNKIFDNGKQVCLIIKHYENGSFTSELLKMPIGSKLEISNYTGSFKSEVLYDCSDLYLICAGSGFTPTARILTKSLNTENIHSIKMLFFNKTEKDIILNNDLNEISKKYSKFKLHNILSDADSSWKGKTGRIREELLDELIGKKLKNPYFCICGPKPFTELASELLQKQGYSTDSIFMFLG</sequence>
<dbReference type="PROSITE" id="PS51203">
    <property type="entry name" value="CS"/>
    <property type="match status" value="1"/>
</dbReference>
<evidence type="ECO:0000256" key="8">
    <source>
        <dbReference type="ARBA" id="ARBA00022723"/>
    </source>
</evidence>
<dbReference type="FunFam" id="3.40.50.80:FF:000021">
    <property type="entry name" value="Cytochrome b5 reductase 4"/>
    <property type="match status" value="1"/>
</dbReference>
<dbReference type="InterPro" id="IPR001433">
    <property type="entry name" value="OxRdtase_FAD/NAD-bd"/>
</dbReference>
<organism evidence="25 26">
    <name type="scientific">Brachionus calyciflorus</name>
    <dbReference type="NCBI Taxonomy" id="104777"/>
    <lineage>
        <taxon>Eukaryota</taxon>
        <taxon>Metazoa</taxon>
        <taxon>Spiralia</taxon>
        <taxon>Gnathifera</taxon>
        <taxon>Rotifera</taxon>
        <taxon>Eurotatoria</taxon>
        <taxon>Monogononta</taxon>
        <taxon>Pseudotrocha</taxon>
        <taxon>Ploima</taxon>
        <taxon>Brachionidae</taxon>
        <taxon>Brachionus</taxon>
    </lineage>
</organism>
<comment type="catalytic activity">
    <reaction evidence="18">
        <text>2 Fe(III)-[cytochrome b5] + NADH = 2 Fe(II)-[cytochrome b5] + NAD(+) + H(+)</text>
        <dbReference type="Rhea" id="RHEA:46680"/>
        <dbReference type="Rhea" id="RHEA-COMP:10438"/>
        <dbReference type="Rhea" id="RHEA-COMP:10439"/>
        <dbReference type="ChEBI" id="CHEBI:15378"/>
        <dbReference type="ChEBI" id="CHEBI:29033"/>
        <dbReference type="ChEBI" id="CHEBI:29034"/>
        <dbReference type="ChEBI" id="CHEBI:57540"/>
        <dbReference type="ChEBI" id="CHEBI:57945"/>
        <dbReference type="EC" id="1.6.2.2"/>
    </reaction>
</comment>
<evidence type="ECO:0000256" key="12">
    <source>
        <dbReference type="ARBA" id="ARBA00023027"/>
    </source>
</evidence>
<dbReference type="Gene3D" id="3.10.120.10">
    <property type="entry name" value="Cytochrome b5-like heme/steroid binding domain"/>
    <property type="match status" value="1"/>
</dbReference>
<dbReference type="SUPFAM" id="SSF52343">
    <property type="entry name" value="Ferredoxin reductase-like, C-terminal NADP-linked domain"/>
    <property type="match status" value="1"/>
</dbReference>
<protein>
    <recommendedName>
        <fullName evidence="4">Cytochrome b5 reductase 4</fullName>
        <ecNumber evidence="2">1.6.2.2</ecNumber>
        <ecNumber evidence="3">2.3.1.286</ecNumber>
    </recommendedName>
    <alternativeName>
        <fullName evidence="14">Flavohemoprotein b5/b5R</fullName>
    </alternativeName>
    <alternativeName>
        <fullName evidence="17">Regulatory protein SIR2 homolog 7</fullName>
    </alternativeName>
    <alternativeName>
        <fullName evidence="16">SIR2-like protein 7</fullName>
    </alternativeName>
    <alternativeName>
        <fullName evidence="13">cb5/cb5R</fullName>
    </alternativeName>
</protein>
<evidence type="ECO:0000256" key="7">
    <source>
        <dbReference type="ARBA" id="ARBA00022679"/>
    </source>
</evidence>
<dbReference type="EC" id="1.6.2.2" evidence="2"/>
<dbReference type="PRINTS" id="PR00406">
    <property type="entry name" value="CYTB5RDTASE"/>
</dbReference>
<evidence type="ECO:0000259" key="21">
    <source>
        <dbReference type="PROSITE" id="PS50255"/>
    </source>
</evidence>
<dbReference type="InterPro" id="IPR008978">
    <property type="entry name" value="HSP20-like_chaperone"/>
</dbReference>
<dbReference type="EC" id="2.3.1.286" evidence="3"/>
<dbReference type="GO" id="GO:0090524">
    <property type="term" value="F:cytochrome-b5 reductase activity, acting on NADH"/>
    <property type="evidence" value="ECO:0007669"/>
    <property type="project" value="UniProtKB-EC"/>
</dbReference>
<dbReference type="InterPro" id="IPR050134">
    <property type="entry name" value="NAD-dep_sirtuin_deacylases"/>
</dbReference>
<proteinExistence type="inferred from homology"/>
<dbReference type="GO" id="GO:0097372">
    <property type="term" value="F:histone H3K18 deacetylase activity, NAD-dependent"/>
    <property type="evidence" value="ECO:0007669"/>
    <property type="project" value="TreeGrafter"/>
</dbReference>
<evidence type="ECO:0000256" key="19">
    <source>
        <dbReference type="PROSITE-ProRule" id="PRU00236"/>
    </source>
</evidence>
<dbReference type="EMBL" id="CAJNOC010000098">
    <property type="protein sequence ID" value="CAF0714785.1"/>
    <property type="molecule type" value="Genomic_DNA"/>
</dbReference>
<dbReference type="Pfam" id="PF00173">
    <property type="entry name" value="Cyt-b5"/>
    <property type="match status" value="1"/>
</dbReference>
<keyword evidence="11" id="KW-0408">Iron</keyword>
<evidence type="ECO:0000256" key="1">
    <source>
        <dbReference type="ARBA" id="ARBA00001947"/>
    </source>
</evidence>
<dbReference type="SUPFAM" id="SSF49764">
    <property type="entry name" value="HSP20-like chaperones"/>
    <property type="match status" value="1"/>
</dbReference>
<evidence type="ECO:0000256" key="16">
    <source>
        <dbReference type="ARBA" id="ARBA00041832"/>
    </source>
</evidence>
<evidence type="ECO:0000313" key="26">
    <source>
        <dbReference type="Proteomes" id="UP000663879"/>
    </source>
</evidence>
<dbReference type="Gene3D" id="2.20.28.200">
    <property type="match status" value="1"/>
</dbReference>
<feature type="domain" description="Deacetylase sirtuin-type" evidence="22">
    <location>
        <begin position="83"/>
        <end position="325"/>
    </location>
</feature>
<evidence type="ECO:0000256" key="2">
    <source>
        <dbReference type="ARBA" id="ARBA00012011"/>
    </source>
</evidence>
<evidence type="ECO:0000259" key="22">
    <source>
        <dbReference type="PROSITE" id="PS50305"/>
    </source>
</evidence>
<evidence type="ECO:0000256" key="6">
    <source>
        <dbReference type="ARBA" id="ARBA00022617"/>
    </source>
</evidence>
<gene>
    <name evidence="25" type="ORF">OXX778_LOCUS1508</name>
</gene>
<dbReference type="Gene3D" id="3.40.50.1220">
    <property type="entry name" value="TPP-binding domain"/>
    <property type="match status" value="1"/>
</dbReference>
<evidence type="ECO:0000256" key="9">
    <source>
        <dbReference type="ARBA" id="ARBA00022833"/>
    </source>
</evidence>
<keyword evidence="6" id="KW-0349">Heme</keyword>
<evidence type="ECO:0000256" key="4">
    <source>
        <dbReference type="ARBA" id="ARBA00022339"/>
    </source>
</evidence>
<dbReference type="InterPro" id="IPR001199">
    <property type="entry name" value="Cyt_B5-like_heme/steroid-bd"/>
</dbReference>
<dbReference type="PANTHER" id="PTHR11085">
    <property type="entry name" value="NAD-DEPENDENT PROTEIN DEACYLASE SIRTUIN-5, MITOCHONDRIAL-RELATED"/>
    <property type="match status" value="1"/>
</dbReference>
<reference evidence="25" key="1">
    <citation type="submission" date="2021-02" db="EMBL/GenBank/DDBJ databases">
        <authorList>
            <person name="Nowell W R."/>
        </authorList>
    </citation>
    <scope>NUCLEOTIDE SEQUENCE</scope>
    <source>
        <strain evidence="25">Ploen Becks lab</strain>
    </source>
</reference>
<dbReference type="PANTHER" id="PTHR11085:SF1">
    <property type="entry name" value="NAD-DEPENDENT PROTEIN DEACETYLASE SIRTUIN-7"/>
    <property type="match status" value="1"/>
</dbReference>
<evidence type="ECO:0000259" key="23">
    <source>
        <dbReference type="PROSITE" id="PS51203"/>
    </source>
</evidence>
<dbReference type="PROSITE" id="PS50305">
    <property type="entry name" value="SIRTUIN"/>
    <property type="match status" value="1"/>
</dbReference>
<dbReference type="GO" id="GO:0046872">
    <property type="term" value="F:metal ion binding"/>
    <property type="evidence" value="ECO:0007669"/>
    <property type="project" value="UniProtKB-KW"/>
</dbReference>
<dbReference type="InterPro" id="IPR007052">
    <property type="entry name" value="CS_dom"/>
</dbReference>
<feature type="domain" description="FAD-binding FR-type" evidence="24">
    <location>
        <begin position="762"/>
        <end position="870"/>
    </location>
</feature>
<keyword evidence="5" id="KW-0597">Phosphoprotein</keyword>
<dbReference type="SUPFAM" id="SSF52467">
    <property type="entry name" value="DHS-like NAD/FAD-binding domain"/>
    <property type="match status" value="1"/>
</dbReference>
<keyword evidence="10" id="KW-0560">Oxidoreductase</keyword>
<accession>A0A813M7J0</accession>
<dbReference type="InterPro" id="IPR039261">
    <property type="entry name" value="FNR_nucleotide-bd"/>
</dbReference>
<name>A0A813M7J0_9BILA</name>
<evidence type="ECO:0000256" key="15">
    <source>
        <dbReference type="ARBA" id="ARBA00038170"/>
    </source>
</evidence>
<dbReference type="InterPro" id="IPR003000">
    <property type="entry name" value="Sirtuin"/>
</dbReference>
<keyword evidence="9" id="KW-0862">Zinc</keyword>
<dbReference type="InterPro" id="IPR017938">
    <property type="entry name" value="Riboflavin_synthase-like_b-brl"/>
</dbReference>
<evidence type="ECO:0000256" key="20">
    <source>
        <dbReference type="SAM" id="MobiDB-lite"/>
    </source>
</evidence>
<dbReference type="PROSITE" id="PS50255">
    <property type="entry name" value="CYTOCHROME_B5_2"/>
    <property type="match status" value="1"/>
</dbReference>
<feature type="compositionally biased region" description="Polar residues" evidence="20">
    <location>
        <begin position="391"/>
        <end position="407"/>
    </location>
</feature>
<comment type="similarity">
    <text evidence="15">Belongs to the sirtuin family. Class IV subfamily.</text>
</comment>
<dbReference type="InterPro" id="IPR026590">
    <property type="entry name" value="Ssirtuin_cat_dom"/>
</dbReference>
<dbReference type="InterPro" id="IPR008333">
    <property type="entry name" value="Cbr1-like_FAD-bd_dom"/>
</dbReference>
<evidence type="ECO:0000256" key="17">
    <source>
        <dbReference type="ARBA" id="ARBA00043038"/>
    </source>
</evidence>
<dbReference type="FunFam" id="3.10.120.10:FF:000001">
    <property type="entry name" value="Cytochrome b5 reductase 4"/>
    <property type="match status" value="1"/>
</dbReference>
<dbReference type="InterPro" id="IPR036400">
    <property type="entry name" value="Cyt_B5-like_heme/steroid_sf"/>
</dbReference>
<dbReference type="PROSITE" id="PS51384">
    <property type="entry name" value="FAD_FR"/>
    <property type="match status" value="1"/>
</dbReference>
<evidence type="ECO:0000256" key="11">
    <source>
        <dbReference type="ARBA" id="ARBA00023004"/>
    </source>
</evidence>
<dbReference type="GO" id="GO:0005634">
    <property type="term" value="C:nucleus"/>
    <property type="evidence" value="ECO:0007669"/>
    <property type="project" value="TreeGrafter"/>
</dbReference>
<keyword evidence="7" id="KW-0808">Transferase</keyword>
<dbReference type="Gene3D" id="2.40.30.10">
    <property type="entry name" value="Translation factors"/>
    <property type="match status" value="1"/>
</dbReference>
<comment type="caution">
    <text evidence="19">Lacks conserved residue(s) required for the propagation of feature annotation.</text>
</comment>
<keyword evidence="12" id="KW-0520">NAD</keyword>
<dbReference type="Gene3D" id="3.40.50.80">
    <property type="entry name" value="Nucleotide-binding domain of ferredoxin-NADP reductase (FNR) module"/>
    <property type="match status" value="1"/>
</dbReference>
<dbReference type="GO" id="GO:0020037">
    <property type="term" value="F:heme binding"/>
    <property type="evidence" value="ECO:0007669"/>
    <property type="project" value="InterPro"/>
</dbReference>
<dbReference type="GO" id="GO:0070403">
    <property type="term" value="F:NAD+ binding"/>
    <property type="evidence" value="ECO:0007669"/>
    <property type="project" value="InterPro"/>
</dbReference>
<dbReference type="Proteomes" id="UP000663879">
    <property type="component" value="Unassembled WGS sequence"/>
</dbReference>
<dbReference type="Pfam" id="PF00970">
    <property type="entry name" value="FAD_binding_6"/>
    <property type="match status" value="1"/>
</dbReference>
<evidence type="ECO:0000256" key="13">
    <source>
        <dbReference type="ARBA" id="ARBA00030883"/>
    </source>
</evidence>
<feature type="compositionally biased region" description="Polar residues" evidence="20">
    <location>
        <begin position="426"/>
        <end position="466"/>
    </location>
</feature>
<keyword evidence="26" id="KW-1185">Reference proteome</keyword>
<dbReference type="PROSITE" id="PS00191">
    <property type="entry name" value="CYTOCHROME_B5_1"/>
    <property type="match status" value="1"/>
</dbReference>
<feature type="domain" description="CS" evidence="23">
    <location>
        <begin position="650"/>
        <end position="746"/>
    </location>
</feature>
<evidence type="ECO:0000256" key="18">
    <source>
        <dbReference type="ARBA" id="ARBA00047682"/>
    </source>
</evidence>
<evidence type="ECO:0000256" key="14">
    <source>
        <dbReference type="ARBA" id="ARBA00031842"/>
    </source>
</evidence>
<comment type="cofactor">
    <cofactor evidence="1">
        <name>Zn(2+)</name>
        <dbReference type="ChEBI" id="CHEBI:29105"/>
    </cofactor>
</comment>
<dbReference type="InterPro" id="IPR018506">
    <property type="entry name" value="Cyt_B5_heme-BS"/>
</dbReference>
<evidence type="ECO:0000256" key="10">
    <source>
        <dbReference type="ARBA" id="ARBA00023002"/>
    </source>
</evidence>
<dbReference type="Pfam" id="PF02146">
    <property type="entry name" value="SIR2"/>
    <property type="match status" value="1"/>
</dbReference>
<dbReference type="AlphaFoldDB" id="A0A813M7J0"/>
<evidence type="ECO:0000259" key="24">
    <source>
        <dbReference type="PROSITE" id="PS51384"/>
    </source>
</evidence>
<dbReference type="SUPFAM" id="SSF55856">
    <property type="entry name" value="Cytochrome b5-like heme/steroid binding domain"/>
    <property type="match status" value="1"/>
</dbReference>
<dbReference type="SMART" id="SM01117">
    <property type="entry name" value="Cyt-b5"/>
    <property type="match status" value="1"/>
</dbReference>
<evidence type="ECO:0000256" key="3">
    <source>
        <dbReference type="ARBA" id="ARBA00012928"/>
    </source>
</evidence>
<dbReference type="OrthoDB" id="432299at2759"/>
<dbReference type="FunFam" id="3.40.50.1220:FF:000038">
    <property type="entry name" value="NAD-dependent protein deacetylase sirtuin-6 isoform X2"/>
    <property type="match status" value="1"/>
</dbReference>
<feature type="region of interest" description="Disordered" evidence="20">
    <location>
        <begin position="620"/>
        <end position="641"/>
    </location>
</feature>
<feature type="domain" description="Cytochrome b5 heme-binding" evidence="21">
    <location>
        <begin position="537"/>
        <end position="613"/>
    </location>
</feature>
<evidence type="ECO:0000256" key="5">
    <source>
        <dbReference type="ARBA" id="ARBA00022553"/>
    </source>
</evidence>
<comment type="caution">
    <text evidence="25">The sequence shown here is derived from an EMBL/GenBank/DDBJ whole genome shotgun (WGS) entry which is preliminary data.</text>
</comment>
<dbReference type="CDD" id="cd06183">
    <property type="entry name" value="cyt_b5_reduct_like"/>
    <property type="match status" value="1"/>
</dbReference>